<evidence type="ECO:0000313" key="5">
    <source>
        <dbReference type="EMBL" id="NXG57491.1"/>
    </source>
</evidence>
<keyword evidence="1" id="KW-0645">Protease</keyword>
<feature type="non-terminal residue" evidence="5">
    <location>
        <position position="1"/>
    </location>
</feature>
<evidence type="ECO:0000259" key="4">
    <source>
        <dbReference type="PROSITE" id="PS50175"/>
    </source>
</evidence>
<evidence type="ECO:0000256" key="3">
    <source>
        <dbReference type="ARBA" id="ARBA00022801"/>
    </source>
</evidence>
<dbReference type="InterPro" id="IPR051592">
    <property type="entry name" value="HERV-K_Pro_peptidase_A2"/>
</dbReference>
<dbReference type="InterPro" id="IPR001995">
    <property type="entry name" value="Peptidase_A2_cat"/>
</dbReference>
<dbReference type="CDD" id="cd07557">
    <property type="entry name" value="trimeric_dUTPase"/>
    <property type="match status" value="1"/>
</dbReference>
<dbReference type="InterPro" id="IPR001969">
    <property type="entry name" value="Aspartic_peptidase_AS"/>
</dbReference>
<dbReference type="PANTHER" id="PTHR19422:SF123">
    <property type="entry name" value="RT1 CLASS I, LOCUS CE15"/>
    <property type="match status" value="1"/>
</dbReference>
<accession>A0A7K9CXY4</accession>
<sequence length="236" mass="25356">RARSAIAQYGLHSQLTQQIIRFIFTTDLLIPADSLQVANVGYLDTIPSATARSAGVDLETALDTTLQDTVVHLVDSNAQGPLGHNLSALLLGRSSTSRLGIFVLPEVIDADYEGTIKIMVYTLTPPVFIPKGSRIAQLVPFKPCVPQLGIAERGHGGFGSTRSPQVYLSMEIAKAKPECEIIMIARNGQRTQTKMLIDTGADVTIISESQWPRTWPTVLAPSGIFGIGGSQSTRVS</sequence>
<evidence type="ECO:0000313" key="6">
    <source>
        <dbReference type="Proteomes" id="UP000518305"/>
    </source>
</evidence>
<dbReference type="SUPFAM" id="SSF50630">
    <property type="entry name" value="Acid proteases"/>
    <property type="match status" value="1"/>
</dbReference>
<dbReference type="PROSITE" id="PS00141">
    <property type="entry name" value="ASP_PROTEASE"/>
    <property type="match status" value="1"/>
</dbReference>
<dbReference type="InterPro" id="IPR029054">
    <property type="entry name" value="dUTPase-like"/>
</dbReference>
<reference evidence="5 6" key="1">
    <citation type="submission" date="2019-09" db="EMBL/GenBank/DDBJ databases">
        <title>Bird 10,000 Genomes (B10K) Project - Family phase.</title>
        <authorList>
            <person name="Zhang G."/>
        </authorList>
    </citation>
    <scope>NUCLEOTIDE SEQUENCE [LARGE SCALE GENOMIC DNA]</scope>
    <source>
        <strain evidence="5">B10K-DU-001-23</strain>
        <tissue evidence="5">Muscle</tissue>
    </source>
</reference>
<dbReference type="PANTHER" id="PTHR19422">
    <property type="entry name" value="GAG RETROVIRAL POLYPROTEIN"/>
    <property type="match status" value="1"/>
</dbReference>
<dbReference type="Gene3D" id="2.70.40.10">
    <property type="match status" value="1"/>
</dbReference>
<organism evidence="5 6">
    <name type="scientific">Hemiprocne comata</name>
    <dbReference type="NCBI Taxonomy" id="243314"/>
    <lineage>
        <taxon>Eukaryota</taxon>
        <taxon>Metazoa</taxon>
        <taxon>Chordata</taxon>
        <taxon>Craniata</taxon>
        <taxon>Vertebrata</taxon>
        <taxon>Euteleostomi</taxon>
        <taxon>Archelosauria</taxon>
        <taxon>Archosauria</taxon>
        <taxon>Dinosauria</taxon>
        <taxon>Saurischia</taxon>
        <taxon>Theropoda</taxon>
        <taxon>Coelurosauria</taxon>
        <taxon>Aves</taxon>
        <taxon>Neognathae</taxon>
        <taxon>Neoaves</taxon>
        <taxon>Strisores</taxon>
        <taxon>Apodiformes</taxon>
        <taxon>Apodidae</taxon>
        <taxon>Hemiprocninae</taxon>
        <taxon>Hemiprocne</taxon>
    </lineage>
</organism>
<comment type="caution">
    <text evidence="5">The sequence shown here is derived from an EMBL/GenBank/DDBJ whole genome shotgun (WGS) entry which is preliminary data.</text>
</comment>
<dbReference type="Proteomes" id="UP000518305">
    <property type="component" value="Unassembled WGS sequence"/>
</dbReference>
<feature type="non-terminal residue" evidence="5">
    <location>
        <position position="236"/>
    </location>
</feature>
<dbReference type="AlphaFoldDB" id="A0A7K9CXY4"/>
<dbReference type="OrthoDB" id="9900537at2759"/>
<proteinExistence type="predicted"/>
<dbReference type="InterPro" id="IPR033704">
    <property type="entry name" value="dUTPase_trimeric"/>
</dbReference>
<protein>
    <submittedName>
        <fullName evidence="5">POK9 protein</fullName>
    </submittedName>
</protein>
<dbReference type="PROSITE" id="PS50175">
    <property type="entry name" value="ASP_PROT_RETROV"/>
    <property type="match status" value="1"/>
</dbReference>
<dbReference type="Pfam" id="PF00692">
    <property type="entry name" value="dUTPase"/>
    <property type="match status" value="1"/>
</dbReference>
<keyword evidence="3" id="KW-0378">Hydrolase</keyword>
<dbReference type="GO" id="GO:0004190">
    <property type="term" value="F:aspartic-type endopeptidase activity"/>
    <property type="evidence" value="ECO:0007669"/>
    <property type="project" value="UniProtKB-KW"/>
</dbReference>
<keyword evidence="6" id="KW-1185">Reference proteome</keyword>
<evidence type="ECO:0000256" key="2">
    <source>
        <dbReference type="ARBA" id="ARBA00022750"/>
    </source>
</evidence>
<keyword evidence="2" id="KW-0064">Aspartyl protease</keyword>
<dbReference type="Pfam" id="PF00077">
    <property type="entry name" value="RVP"/>
    <property type="match status" value="1"/>
</dbReference>
<dbReference type="SUPFAM" id="SSF51283">
    <property type="entry name" value="dUTPase-like"/>
    <property type="match status" value="1"/>
</dbReference>
<dbReference type="InterPro" id="IPR021109">
    <property type="entry name" value="Peptidase_aspartic_dom_sf"/>
</dbReference>
<name>A0A7K9CXY4_9AVES</name>
<dbReference type="GO" id="GO:0006508">
    <property type="term" value="P:proteolysis"/>
    <property type="evidence" value="ECO:0007669"/>
    <property type="project" value="UniProtKB-KW"/>
</dbReference>
<gene>
    <name evidence="5" type="primary">Ervk9_0</name>
    <name evidence="5" type="ORF">HEMCOM_R01760</name>
</gene>
<feature type="domain" description="Peptidase A2" evidence="4">
    <location>
        <begin position="193"/>
        <end position="236"/>
    </location>
</feature>
<dbReference type="InterPro" id="IPR018061">
    <property type="entry name" value="Retropepsins"/>
</dbReference>
<dbReference type="InterPro" id="IPR036157">
    <property type="entry name" value="dUTPase-like_sf"/>
</dbReference>
<evidence type="ECO:0000256" key="1">
    <source>
        <dbReference type="ARBA" id="ARBA00022670"/>
    </source>
</evidence>
<dbReference type="EMBL" id="VWZJ01003566">
    <property type="protein sequence ID" value="NXG57491.1"/>
    <property type="molecule type" value="Genomic_DNA"/>
</dbReference>
<dbReference type="Gene3D" id="2.40.70.10">
    <property type="entry name" value="Acid Proteases"/>
    <property type="match status" value="1"/>
</dbReference>